<reference evidence="2 3" key="1">
    <citation type="submission" date="2020-08" db="EMBL/GenBank/DDBJ databases">
        <title>Sequencing the genomes of 1000 actinobacteria strains.</title>
        <authorList>
            <person name="Klenk H.-P."/>
        </authorList>
    </citation>
    <scope>NUCLEOTIDE SEQUENCE [LARGE SCALE GENOMIC DNA]</scope>
    <source>
        <strain evidence="2 3">DSM 44598</strain>
    </source>
</reference>
<comment type="caution">
    <text evidence="2">The sequence shown here is derived from an EMBL/GenBank/DDBJ whole genome shotgun (WGS) entry which is preliminary data.</text>
</comment>
<evidence type="ECO:0000256" key="1">
    <source>
        <dbReference type="SAM" id="MobiDB-lite"/>
    </source>
</evidence>
<feature type="region of interest" description="Disordered" evidence="1">
    <location>
        <begin position="1"/>
        <end position="25"/>
    </location>
</feature>
<dbReference type="InterPro" id="IPR022292">
    <property type="entry name" value="CHP03843"/>
</dbReference>
<evidence type="ECO:0000313" key="2">
    <source>
        <dbReference type="EMBL" id="MBB5490896.1"/>
    </source>
</evidence>
<accession>A0A840WHG7</accession>
<proteinExistence type="predicted"/>
<dbReference type="RefSeq" id="WP_376769913.1">
    <property type="nucleotide sequence ID" value="NZ_BAAAKM010000009.1"/>
</dbReference>
<gene>
    <name evidence="2" type="ORF">HNR07_002033</name>
</gene>
<dbReference type="EMBL" id="JACHDO010000001">
    <property type="protein sequence ID" value="MBB5490896.1"/>
    <property type="molecule type" value="Genomic_DNA"/>
</dbReference>
<keyword evidence="3" id="KW-1185">Reference proteome</keyword>
<evidence type="ECO:0000313" key="3">
    <source>
        <dbReference type="Proteomes" id="UP000579647"/>
    </source>
</evidence>
<organism evidence="2 3">
    <name type="scientific">Nocardiopsis metallicus</name>
    <dbReference type="NCBI Taxonomy" id="179819"/>
    <lineage>
        <taxon>Bacteria</taxon>
        <taxon>Bacillati</taxon>
        <taxon>Actinomycetota</taxon>
        <taxon>Actinomycetes</taxon>
        <taxon>Streptosporangiales</taxon>
        <taxon>Nocardiopsidaceae</taxon>
        <taxon>Nocardiopsis</taxon>
    </lineage>
</organism>
<protein>
    <submittedName>
        <fullName evidence="2">Putative repeat protein (TIGR03843 family)</fullName>
    </submittedName>
</protein>
<dbReference type="NCBIfam" id="TIGR03843">
    <property type="entry name" value="SCO1664 family protein"/>
    <property type="match status" value="1"/>
</dbReference>
<name>A0A840WHG7_9ACTN</name>
<dbReference type="AlphaFoldDB" id="A0A840WHG7"/>
<dbReference type="Proteomes" id="UP000579647">
    <property type="component" value="Unassembled WGS sequence"/>
</dbReference>
<sequence length="267" mass="29014">MDEDTTSHPGPTAADPLPSGTTGAFGGLTPAEGLDLLRRGEITVEGRLTAASNATLYCTVSDGVRSAVCVYKPVAGERPLWDFPDGTLAGREVSAYAVSEALGWSVVPPTVHRDGPYGEGMVQLWVHGDTTVDLVALSRETEHRGLRRMAVLDAVINNSDRKIGHLLPTPEGHLYGCDHGVSFAEDYKLRTVLWQWQGQPLTEEALTALTEVRTRLRRPEDPLSAELTAHLTGPEVYAVRARVDLLIHHGIHPYPAPDWPSVPWPPV</sequence>